<dbReference type="InParanoid" id="A0A2T3BCY6"/>
<evidence type="ECO:0000313" key="8">
    <source>
        <dbReference type="Proteomes" id="UP000241818"/>
    </source>
</evidence>
<dbReference type="Proteomes" id="UP000241818">
    <property type="component" value="Unassembled WGS sequence"/>
</dbReference>
<evidence type="ECO:0000256" key="4">
    <source>
        <dbReference type="ARBA" id="ARBA00044511"/>
    </source>
</evidence>
<comment type="similarity">
    <text evidence="1">Belongs to the CCM1 family.</text>
</comment>
<evidence type="ECO:0000256" key="2">
    <source>
        <dbReference type="ARBA" id="ARBA00022737"/>
    </source>
</evidence>
<feature type="region of interest" description="Disordered" evidence="6">
    <location>
        <begin position="46"/>
        <end position="137"/>
    </location>
</feature>
<protein>
    <recommendedName>
        <fullName evidence="9">Pentacotripeptide-repeat region of PRORP domain-containing protein</fullName>
    </recommendedName>
</protein>
<dbReference type="PANTHER" id="PTHR47447">
    <property type="entry name" value="OS03G0856100 PROTEIN"/>
    <property type="match status" value="1"/>
</dbReference>
<evidence type="ECO:0008006" key="9">
    <source>
        <dbReference type="Google" id="ProtNLM"/>
    </source>
</evidence>
<dbReference type="Gene3D" id="1.25.40.10">
    <property type="entry name" value="Tetratricopeptide repeat domain"/>
    <property type="match status" value="2"/>
</dbReference>
<organism evidence="7 8">
    <name type="scientific">Amorphotheca resinae ATCC 22711</name>
    <dbReference type="NCBI Taxonomy" id="857342"/>
    <lineage>
        <taxon>Eukaryota</taxon>
        <taxon>Fungi</taxon>
        <taxon>Dikarya</taxon>
        <taxon>Ascomycota</taxon>
        <taxon>Pezizomycotina</taxon>
        <taxon>Leotiomycetes</taxon>
        <taxon>Helotiales</taxon>
        <taxon>Amorphothecaceae</taxon>
        <taxon>Amorphotheca</taxon>
    </lineage>
</organism>
<gene>
    <name evidence="7" type="ORF">M430DRAFT_32048</name>
</gene>
<dbReference type="InterPro" id="IPR011990">
    <property type="entry name" value="TPR-like_helical_dom_sf"/>
</dbReference>
<keyword evidence="2" id="KW-0677">Repeat</keyword>
<dbReference type="OrthoDB" id="185373at2759"/>
<dbReference type="Pfam" id="PF13041">
    <property type="entry name" value="PPR_2"/>
    <property type="match status" value="1"/>
</dbReference>
<feature type="compositionally biased region" description="Polar residues" evidence="6">
    <location>
        <begin position="116"/>
        <end position="128"/>
    </location>
</feature>
<evidence type="ECO:0000256" key="1">
    <source>
        <dbReference type="ARBA" id="ARBA00006192"/>
    </source>
</evidence>
<accession>A0A2T3BCY6</accession>
<dbReference type="STRING" id="857342.A0A2T3BCY6"/>
<evidence type="ECO:0000256" key="6">
    <source>
        <dbReference type="SAM" id="MobiDB-lite"/>
    </source>
</evidence>
<dbReference type="RefSeq" id="XP_024724759.1">
    <property type="nucleotide sequence ID" value="XM_024866098.1"/>
</dbReference>
<dbReference type="InterPro" id="IPR002885">
    <property type="entry name" value="PPR_rpt"/>
</dbReference>
<reference evidence="7 8" key="1">
    <citation type="journal article" date="2018" name="New Phytol.">
        <title>Comparative genomics and transcriptomics depict ericoid mycorrhizal fungi as versatile saprotrophs and plant mutualists.</title>
        <authorList>
            <person name="Martino E."/>
            <person name="Morin E."/>
            <person name="Grelet G.A."/>
            <person name="Kuo A."/>
            <person name="Kohler A."/>
            <person name="Daghino S."/>
            <person name="Barry K.W."/>
            <person name="Cichocki N."/>
            <person name="Clum A."/>
            <person name="Dockter R.B."/>
            <person name="Hainaut M."/>
            <person name="Kuo R.C."/>
            <person name="LaButti K."/>
            <person name="Lindahl B.D."/>
            <person name="Lindquist E.A."/>
            <person name="Lipzen A."/>
            <person name="Khouja H.R."/>
            <person name="Magnuson J."/>
            <person name="Murat C."/>
            <person name="Ohm R.A."/>
            <person name="Singer S.W."/>
            <person name="Spatafora J.W."/>
            <person name="Wang M."/>
            <person name="Veneault-Fourrey C."/>
            <person name="Henrissat B."/>
            <person name="Grigoriev I.V."/>
            <person name="Martin F.M."/>
            <person name="Perotto S."/>
        </authorList>
    </citation>
    <scope>NUCLEOTIDE SEQUENCE [LARGE SCALE GENOMIC DNA]</scope>
    <source>
        <strain evidence="7 8">ATCC 22711</strain>
    </source>
</reference>
<keyword evidence="8" id="KW-1185">Reference proteome</keyword>
<sequence length="797" mass="90097">MSLGSRIVKRGRVAAVPSLASTPREPLLFLYPQWIRNYSTASIRPAFDGDRNLSTPSVRHTDTPSGPGTQVLQPAISKESTEPSSGKNKHEEIHGESTGTSSADNAHNTEDDARPITSQPTKITTGPTKNRVGRTPELTPNVPIIRRLYQASLKARQNAARERSVKKAYQTYKREQMRSWDPDWRVILSDLSTHTPKNEKWLDQALNVVVPESAAGKFLYGVDTNMWDIGERYGCSIELNGRNPETGEYRSFLLSGSATAIRKTTADILRIAPETKLKPTIHKGLAPTGIKTNAVRSNKANEADGGRHAKVRTVKSGGHRRIQTVRADKVPRPTEWTQQSFADYVTDLTSVEMPNHIHRLIYKDGETHVSAVIAILRKVFQDPDCRSSISRKAFNTAMAYFIKANQIEDARIFFVHMEMMKIQPEVETFNIMLRGAAKSEDLHNFHFILHLMLRRGISPNYKTWIAFMMAIPDLRIKLYILTAMRERGLLRHIATIRAVCEQLVSQEISTSLDNGQSQDEFLRHMDSRYGTSWLTVSSANRILDALGERGLVSRSWDFLDVMSSRFVKPDHVSIGMILNHCRHSMNVTGAIEVMKSISPSIGFVPHEDTYHILFELAWRSRSYNLARVVWRYACLNALTTWKMRSRVMSSVRAARLETEHGTNSHQRWNQQAGFFILGNGNLSERPMPLAGPVAGDEITSSLPVVVKKSPSKVSTRVDVISERLDKECLVFQQWEPAKPLADLLEEAWERDKEWKSLASSDLYRESWGLEWKLERAVSVPVQYKDASTSDPKTVEWA</sequence>
<dbReference type="PROSITE" id="PS51375">
    <property type="entry name" value="PPR"/>
    <property type="match status" value="1"/>
</dbReference>
<dbReference type="EMBL" id="KZ679006">
    <property type="protein sequence ID" value="PSS27234.1"/>
    <property type="molecule type" value="Genomic_DNA"/>
</dbReference>
<comment type="subunit">
    <text evidence="4">Binds to mitochondrial small subunit 15S rRNA.</text>
</comment>
<evidence type="ECO:0000256" key="5">
    <source>
        <dbReference type="PROSITE-ProRule" id="PRU00708"/>
    </source>
</evidence>
<proteinExistence type="inferred from homology"/>
<dbReference type="NCBIfam" id="TIGR00756">
    <property type="entry name" value="PPR"/>
    <property type="match status" value="1"/>
</dbReference>
<feature type="compositionally biased region" description="Polar residues" evidence="6">
    <location>
        <begin position="97"/>
        <end position="106"/>
    </location>
</feature>
<evidence type="ECO:0000256" key="3">
    <source>
        <dbReference type="ARBA" id="ARBA00044493"/>
    </source>
</evidence>
<name>A0A2T3BCY6_AMORE</name>
<feature type="repeat" description="PPR" evidence="5">
    <location>
        <begin position="425"/>
        <end position="459"/>
    </location>
</feature>
<dbReference type="GeneID" id="36574179"/>
<comment type="function">
    <text evidence="3">Regulates mitochondrial small subunit maturation by controlling 15S rRNA 5'-end processing. Localizes to the 5' precursor of the 15S rRNA in a position that is subsequently occupied by mS47 in the mature yeast mtSSU. Uses structure and sequence-specific RNA recognition, binding to a single-stranded region of the precursor and specifically recognizing bases -6 to -1. The exchange of Ccm1 for mS47 is coupled to the irreversible removal of precursor rRNA that is accompanied by conformational changes of the mitoribosomal proteins uS5m and mS26. These conformational changes signal completion of 5'-end rRNA processing through protection of the mature 5'-end of the 15S rRNA and stabilization of mS47. The removal of the 5' precursor together with the dissociation of Ccm1 may be catalyzed by the 5'-3' exoribonuclease Pet127. Involved in the specific removal of group I introns in mitochondrial encoded transcripts.</text>
</comment>
<evidence type="ECO:0000313" key="7">
    <source>
        <dbReference type="EMBL" id="PSS27234.1"/>
    </source>
</evidence>
<dbReference type="AlphaFoldDB" id="A0A2T3BCY6"/>
<feature type="compositionally biased region" description="Polar residues" evidence="6">
    <location>
        <begin position="52"/>
        <end position="72"/>
    </location>
</feature>
<dbReference type="PANTHER" id="PTHR47447:SF17">
    <property type="entry name" value="OS12G0638900 PROTEIN"/>
    <property type="match status" value="1"/>
</dbReference>